<dbReference type="AlphaFoldDB" id="A0A0A0HTG5"/>
<dbReference type="EMBL" id="KN275967">
    <property type="protein sequence ID" value="KGM91608.1"/>
    <property type="molecule type" value="Genomic_DNA"/>
</dbReference>
<accession>A0A0A0HTG5</accession>
<keyword evidence="2" id="KW-1185">Reference proteome</keyword>
<dbReference type="KEGG" id="pbn:PADG_12289"/>
<dbReference type="HOGENOM" id="CLU_2688465_0_0_1"/>
<organism evidence="1 2">
    <name type="scientific">Paracoccidioides brasiliensis (strain Pb18)</name>
    <dbReference type="NCBI Taxonomy" id="502780"/>
    <lineage>
        <taxon>Eukaryota</taxon>
        <taxon>Fungi</taxon>
        <taxon>Dikarya</taxon>
        <taxon>Ascomycota</taxon>
        <taxon>Pezizomycotina</taxon>
        <taxon>Eurotiomycetes</taxon>
        <taxon>Eurotiomycetidae</taxon>
        <taxon>Onygenales</taxon>
        <taxon>Ajellomycetaceae</taxon>
        <taxon>Paracoccidioides</taxon>
    </lineage>
</organism>
<dbReference type="GeneID" id="22588186"/>
<reference evidence="1 2" key="1">
    <citation type="journal article" date="2011" name="PLoS Genet.">
        <title>Comparative genomic analysis of human fungal pathogens causing paracoccidioidomycosis.</title>
        <authorList>
            <person name="Desjardins C.A."/>
            <person name="Champion M.D."/>
            <person name="Holder J.W."/>
            <person name="Muszewska A."/>
            <person name="Goldberg J."/>
            <person name="Bailao A.M."/>
            <person name="Brigido M.M."/>
            <person name="Ferreira M.E."/>
            <person name="Garcia A.M."/>
            <person name="Grynberg M."/>
            <person name="Gujja S."/>
            <person name="Heiman D.I."/>
            <person name="Henn M.R."/>
            <person name="Kodira C.D."/>
            <person name="Leon-Narvaez H."/>
            <person name="Longo L.V."/>
            <person name="Ma L.J."/>
            <person name="Malavazi I."/>
            <person name="Matsuo A.L."/>
            <person name="Morais F.V."/>
            <person name="Pereira M."/>
            <person name="Rodriguez-Brito S."/>
            <person name="Sakthikumar S."/>
            <person name="Salem-Izacc S.M."/>
            <person name="Sykes S.M."/>
            <person name="Teixeira M.M."/>
            <person name="Vallejo M.C."/>
            <person name="Walter M.E."/>
            <person name="Yandava C."/>
            <person name="Young S."/>
            <person name="Zeng Q."/>
            <person name="Zucker J."/>
            <person name="Felipe M.S."/>
            <person name="Goldman G.H."/>
            <person name="Haas B.J."/>
            <person name="McEwen J.G."/>
            <person name="Nino-Vega G."/>
            <person name="Puccia R."/>
            <person name="San-Blas G."/>
            <person name="Soares C.M."/>
            <person name="Birren B.W."/>
            <person name="Cuomo C.A."/>
        </authorList>
    </citation>
    <scope>NUCLEOTIDE SEQUENCE [LARGE SCALE GENOMIC DNA]</scope>
    <source>
        <strain evidence="1 2">Pb18</strain>
    </source>
</reference>
<dbReference type="VEuPathDB" id="FungiDB:PADG_12289"/>
<evidence type="ECO:0000313" key="1">
    <source>
        <dbReference type="EMBL" id="KGM91608.1"/>
    </source>
</evidence>
<evidence type="ECO:0000313" key="2">
    <source>
        <dbReference type="Proteomes" id="UP000001628"/>
    </source>
</evidence>
<sequence length="74" mass="8322">MEQSATTSKTLPTPGTRLYEMVAGTILWKVEPTSIIITTSPPPPTEPRRFAHFLSRTTYQFQDVFGNLLRLLLG</sequence>
<dbReference type="RefSeq" id="XP_010762931.1">
    <property type="nucleotide sequence ID" value="XM_010764629.1"/>
</dbReference>
<protein>
    <submittedName>
        <fullName evidence="1">Uncharacterized protein</fullName>
    </submittedName>
</protein>
<dbReference type="InParanoid" id="A0A0A0HTG5"/>
<gene>
    <name evidence="1" type="ORF">PADG_12289</name>
</gene>
<name>A0A0A0HTG5_PARBD</name>
<dbReference type="Proteomes" id="UP000001628">
    <property type="component" value="Unassembled WGS sequence"/>
</dbReference>
<proteinExistence type="predicted"/>